<keyword evidence="2" id="KW-1185">Reference proteome</keyword>
<evidence type="ECO:0000313" key="1">
    <source>
        <dbReference type="EMBL" id="QDT36813.1"/>
    </source>
</evidence>
<dbReference type="EMBL" id="CP036268">
    <property type="protein sequence ID" value="QDT36813.1"/>
    <property type="molecule type" value="Genomic_DNA"/>
</dbReference>
<dbReference type="AlphaFoldDB" id="A0A517QYZ4"/>
<name>A0A517QYZ4_9PLAN</name>
<proteinExistence type="predicted"/>
<sequence length="85" mass="9634">MHRADRLVAKVESTSSDAMLLHSGAGSHMIKGHRPFAWNVPIDEFTSSARRFSHDLPDVQPNPFRRRSYALLARVAVRVVRCHRG</sequence>
<protein>
    <submittedName>
        <fullName evidence="1">Uncharacterized protein</fullName>
    </submittedName>
</protein>
<organism evidence="1 2">
    <name type="scientific">Stratiformator vulcanicus</name>
    <dbReference type="NCBI Taxonomy" id="2527980"/>
    <lineage>
        <taxon>Bacteria</taxon>
        <taxon>Pseudomonadati</taxon>
        <taxon>Planctomycetota</taxon>
        <taxon>Planctomycetia</taxon>
        <taxon>Planctomycetales</taxon>
        <taxon>Planctomycetaceae</taxon>
        <taxon>Stratiformator</taxon>
    </lineage>
</organism>
<dbReference type="KEGG" id="svp:Pan189_11760"/>
<reference evidence="1 2" key="1">
    <citation type="submission" date="2019-02" db="EMBL/GenBank/DDBJ databases">
        <title>Deep-cultivation of Planctomycetes and their phenomic and genomic characterization uncovers novel biology.</title>
        <authorList>
            <person name="Wiegand S."/>
            <person name="Jogler M."/>
            <person name="Boedeker C."/>
            <person name="Pinto D."/>
            <person name="Vollmers J."/>
            <person name="Rivas-Marin E."/>
            <person name="Kohn T."/>
            <person name="Peeters S.H."/>
            <person name="Heuer A."/>
            <person name="Rast P."/>
            <person name="Oberbeckmann S."/>
            <person name="Bunk B."/>
            <person name="Jeske O."/>
            <person name="Meyerdierks A."/>
            <person name="Storesund J.E."/>
            <person name="Kallscheuer N."/>
            <person name="Luecker S."/>
            <person name="Lage O.M."/>
            <person name="Pohl T."/>
            <person name="Merkel B.J."/>
            <person name="Hornburger P."/>
            <person name="Mueller R.-W."/>
            <person name="Bruemmer F."/>
            <person name="Labrenz M."/>
            <person name="Spormann A.M."/>
            <person name="Op den Camp H."/>
            <person name="Overmann J."/>
            <person name="Amann R."/>
            <person name="Jetten M.S.M."/>
            <person name="Mascher T."/>
            <person name="Medema M.H."/>
            <person name="Devos D.P."/>
            <person name="Kaster A.-K."/>
            <person name="Ovreas L."/>
            <person name="Rohde M."/>
            <person name="Galperin M.Y."/>
            <person name="Jogler C."/>
        </authorList>
    </citation>
    <scope>NUCLEOTIDE SEQUENCE [LARGE SCALE GENOMIC DNA]</scope>
    <source>
        <strain evidence="1 2">Pan189</strain>
    </source>
</reference>
<evidence type="ECO:0000313" key="2">
    <source>
        <dbReference type="Proteomes" id="UP000317318"/>
    </source>
</evidence>
<gene>
    <name evidence="1" type="ORF">Pan189_11760</name>
</gene>
<dbReference type="Proteomes" id="UP000317318">
    <property type="component" value="Chromosome"/>
</dbReference>
<accession>A0A517QYZ4</accession>